<dbReference type="Proteomes" id="UP000255269">
    <property type="component" value="Unassembled WGS sequence"/>
</dbReference>
<dbReference type="EMBL" id="UGJF01000001">
    <property type="protein sequence ID" value="STQ88769.1"/>
    <property type="molecule type" value="Genomic_DNA"/>
</dbReference>
<accession>A0A377Q1W8</accession>
<sequence>MSKEKIKFQHDTHYYEGEKISFNKQELKVAGLLFYPPNFDKNKKYPAIVVTHPGGGVKEQCSSLYAWNLSQRGYVALAYDASHQGESEGEPRFLEDPASRMEDIRSAVDYLITLSFVNEEKIGALGICAGAGYTMSATQTDIRIKATAGVSTWNPGHGVRFGNPGSYDENTLESALKAVAAQRNKEARGEKPLYIGYIPSNEEELSNEYYAGSTIMKEAYEYYRTPRCQYPTSENKLLFTSLDKLLGYDAFLYLDCVAPRALCFIIGERADTQYFSRNAFDKAHASKELHIIKGASHIDLYDKPEFTSQAIEKLNDFLNKHLQKDKNEINT</sequence>
<proteinExistence type="predicted"/>
<dbReference type="InterPro" id="IPR051411">
    <property type="entry name" value="Polyketide_trans_af380"/>
</dbReference>
<gene>
    <name evidence="2" type="ORF">NCTC13156_01623</name>
</gene>
<dbReference type="AlphaFoldDB" id="A0A377Q1W8"/>
<organism evidence="2 3">
    <name type="scientific">Helicobacter pullorum</name>
    <dbReference type="NCBI Taxonomy" id="35818"/>
    <lineage>
        <taxon>Bacteria</taxon>
        <taxon>Pseudomonadati</taxon>
        <taxon>Campylobacterota</taxon>
        <taxon>Epsilonproteobacteria</taxon>
        <taxon>Campylobacterales</taxon>
        <taxon>Helicobacteraceae</taxon>
        <taxon>Helicobacter</taxon>
    </lineage>
</organism>
<reference evidence="2 3" key="1">
    <citation type="submission" date="2018-06" db="EMBL/GenBank/DDBJ databases">
        <authorList>
            <consortium name="Pathogen Informatics"/>
            <person name="Doyle S."/>
        </authorList>
    </citation>
    <scope>NUCLEOTIDE SEQUENCE [LARGE SCALE GENOMIC DNA]</scope>
    <source>
        <strain evidence="2 3">NCTC13156</strain>
    </source>
</reference>
<name>A0A377Q1W8_9HELI</name>
<dbReference type="Gene3D" id="1.10.10.800">
    <property type="match status" value="1"/>
</dbReference>
<dbReference type="SUPFAM" id="SSF53474">
    <property type="entry name" value="alpha/beta-Hydrolases"/>
    <property type="match status" value="1"/>
</dbReference>
<dbReference type="InterPro" id="IPR002925">
    <property type="entry name" value="Dienelactn_hydro"/>
</dbReference>
<dbReference type="GO" id="GO:0016787">
    <property type="term" value="F:hydrolase activity"/>
    <property type="evidence" value="ECO:0007669"/>
    <property type="project" value="InterPro"/>
</dbReference>
<dbReference type="PANTHER" id="PTHR47751:SF1">
    <property type="entry name" value="SUPERFAMILY HYDROLASE, PUTATIVE (AFU_ORTHOLOGUE AFUA_2G16580)-RELATED"/>
    <property type="match status" value="1"/>
</dbReference>
<dbReference type="InterPro" id="IPR029058">
    <property type="entry name" value="AB_hydrolase_fold"/>
</dbReference>
<evidence type="ECO:0000313" key="3">
    <source>
        <dbReference type="Proteomes" id="UP000255269"/>
    </source>
</evidence>
<evidence type="ECO:0000313" key="2">
    <source>
        <dbReference type="EMBL" id="STQ88769.1"/>
    </source>
</evidence>
<protein>
    <submittedName>
        <fullName evidence="2">Conserved hypothetical signal peptide protein</fullName>
    </submittedName>
</protein>
<dbReference type="RefSeq" id="WP_115057186.1">
    <property type="nucleotide sequence ID" value="NZ_UGJF01000001.1"/>
</dbReference>
<dbReference type="PANTHER" id="PTHR47751">
    <property type="entry name" value="SUPERFAMILY HYDROLASE, PUTATIVE (AFU_ORTHOLOGUE AFUA_2G16580)-RELATED"/>
    <property type="match status" value="1"/>
</dbReference>
<dbReference type="Pfam" id="PF01738">
    <property type="entry name" value="DLH"/>
    <property type="match status" value="1"/>
</dbReference>
<evidence type="ECO:0000259" key="1">
    <source>
        <dbReference type="Pfam" id="PF01738"/>
    </source>
</evidence>
<feature type="domain" description="Dienelactone hydrolase" evidence="1">
    <location>
        <begin position="41"/>
        <end position="149"/>
    </location>
</feature>
<dbReference type="Gene3D" id="3.40.50.1820">
    <property type="entry name" value="alpha/beta hydrolase"/>
    <property type="match status" value="1"/>
</dbReference>